<dbReference type="InterPro" id="IPR005746">
    <property type="entry name" value="Thioredoxin"/>
</dbReference>
<reference evidence="12" key="1">
    <citation type="submission" date="2017-09" db="EMBL/GenBank/DDBJ databases">
        <title>Depth-based differentiation of microbial function through sediment-hosted aquifers and enrichment of novel symbionts in the deep terrestrial subsurface.</title>
        <authorList>
            <person name="Probst A.J."/>
            <person name="Ladd B."/>
            <person name="Jarett J.K."/>
            <person name="Geller-Mcgrath D.E."/>
            <person name="Sieber C.M.K."/>
            <person name="Emerson J.B."/>
            <person name="Anantharaman K."/>
            <person name="Thomas B.C."/>
            <person name="Malmstrom R."/>
            <person name="Stieglmeier M."/>
            <person name="Klingl A."/>
            <person name="Woyke T."/>
            <person name="Ryan C.M."/>
            <person name="Banfield J.F."/>
        </authorList>
    </citation>
    <scope>NUCLEOTIDE SEQUENCE [LARGE SCALE GENOMIC DNA]</scope>
</reference>
<comment type="similarity">
    <text evidence="1 7">Belongs to the thioredoxin family.</text>
</comment>
<organism evidence="11 12">
    <name type="scientific">Candidatus Aquicultor secundus</name>
    <dbReference type="NCBI Taxonomy" id="1973895"/>
    <lineage>
        <taxon>Bacteria</taxon>
        <taxon>Bacillati</taxon>
        <taxon>Actinomycetota</taxon>
        <taxon>Candidatus Aquicultoria</taxon>
        <taxon>Candidatus Aquicultorales</taxon>
        <taxon>Candidatus Aquicultoraceae</taxon>
        <taxon>Candidatus Aquicultor</taxon>
    </lineage>
</organism>
<dbReference type="AlphaFoldDB" id="A0A2M7T5B2"/>
<feature type="site" description="Contributes to redox potential value" evidence="8">
    <location>
        <position position="35"/>
    </location>
</feature>
<evidence type="ECO:0000256" key="1">
    <source>
        <dbReference type="ARBA" id="ARBA00008987"/>
    </source>
</evidence>
<dbReference type="Pfam" id="PF00085">
    <property type="entry name" value="Thioredoxin"/>
    <property type="match status" value="1"/>
</dbReference>
<evidence type="ECO:0000256" key="6">
    <source>
        <dbReference type="NCBIfam" id="TIGR01068"/>
    </source>
</evidence>
<dbReference type="CDD" id="cd02947">
    <property type="entry name" value="TRX_family"/>
    <property type="match status" value="1"/>
</dbReference>
<dbReference type="FunFam" id="3.40.30.10:FF:000001">
    <property type="entry name" value="Thioredoxin"/>
    <property type="match status" value="1"/>
</dbReference>
<evidence type="ECO:0000256" key="7">
    <source>
        <dbReference type="PIRNR" id="PIRNR000077"/>
    </source>
</evidence>
<name>A0A2M7T5B2_9ACTN</name>
<dbReference type="Proteomes" id="UP000230956">
    <property type="component" value="Unassembled WGS sequence"/>
</dbReference>
<evidence type="ECO:0000256" key="3">
    <source>
        <dbReference type="ARBA" id="ARBA00022982"/>
    </source>
</evidence>
<sequence length="109" mass="12213">MGANVVKVDEQSWDAEVIGSDMPVLVDFWAEWCGPCKIVAPVIDELANEYSSKVKFAKLNVDDNPRIAGQYQVMSIPTFALFQNGEVKKRFVGAMPKERFVSELSEWLG</sequence>
<feature type="site" description="Contributes to redox potential value" evidence="8">
    <location>
        <position position="34"/>
    </location>
</feature>
<keyword evidence="5 9" id="KW-0676">Redox-active center</keyword>
<dbReference type="InterPro" id="IPR017937">
    <property type="entry name" value="Thioredoxin_CS"/>
</dbReference>
<comment type="caution">
    <text evidence="11">The sequence shown here is derived from an EMBL/GenBank/DDBJ whole genome shotgun (WGS) entry which is preliminary data.</text>
</comment>
<keyword evidence="4 9" id="KW-1015">Disulfide bond</keyword>
<evidence type="ECO:0000256" key="2">
    <source>
        <dbReference type="ARBA" id="ARBA00022448"/>
    </source>
</evidence>
<feature type="site" description="Deprotonates C-terminal active site Cys" evidence="8">
    <location>
        <position position="27"/>
    </location>
</feature>
<dbReference type="PROSITE" id="PS00194">
    <property type="entry name" value="THIOREDOXIN_1"/>
    <property type="match status" value="1"/>
</dbReference>
<dbReference type="EMBL" id="PFNG01000246">
    <property type="protein sequence ID" value="PIZ35308.1"/>
    <property type="molecule type" value="Genomic_DNA"/>
</dbReference>
<dbReference type="PIRSF" id="PIRSF000077">
    <property type="entry name" value="Thioredoxin"/>
    <property type="match status" value="1"/>
</dbReference>
<evidence type="ECO:0000256" key="5">
    <source>
        <dbReference type="ARBA" id="ARBA00023284"/>
    </source>
</evidence>
<feature type="domain" description="Thioredoxin" evidence="10">
    <location>
        <begin position="1"/>
        <end position="109"/>
    </location>
</feature>
<evidence type="ECO:0000313" key="11">
    <source>
        <dbReference type="EMBL" id="PIZ35308.1"/>
    </source>
</evidence>
<dbReference type="InterPro" id="IPR013766">
    <property type="entry name" value="Thioredoxin_domain"/>
</dbReference>
<gene>
    <name evidence="11" type="primary">trxA</name>
    <name evidence="11" type="ORF">COY37_10580</name>
</gene>
<evidence type="ECO:0000259" key="10">
    <source>
        <dbReference type="PROSITE" id="PS51352"/>
    </source>
</evidence>
<dbReference type="NCBIfam" id="TIGR01068">
    <property type="entry name" value="thioredoxin"/>
    <property type="match status" value="1"/>
</dbReference>
<accession>A0A2M7T5B2</accession>
<dbReference type="RefSeq" id="WP_286677579.1">
    <property type="nucleotide sequence ID" value="NZ_MNXI01000015.1"/>
</dbReference>
<keyword evidence="2" id="KW-0813">Transport</keyword>
<keyword evidence="3" id="KW-0249">Electron transport</keyword>
<dbReference type="GO" id="GO:0045454">
    <property type="term" value="P:cell redox homeostasis"/>
    <property type="evidence" value="ECO:0007669"/>
    <property type="project" value="TreeGrafter"/>
</dbReference>
<dbReference type="PROSITE" id="PS51352">
    <property type="entry name" value="THIOREDOXIN_2"/>
    <property type="match status" value="1"/>
</dbReference>
<evidence type="ECO:0000256" key="8">
    <source>
        <dbReference type="PIRSR" id="PIRSR000077-1"/>
    </source>
</evidence>
<protein>
    <recommendedName>
        <fullName evidence="6 7">Thioredoxin</fullName>
    </recommendedName>
</protein>
<dbReference type="InterPro" id="IPR036249">
    <property type="entry name" value="Thioredoxin-like_sf"/>
</dbReference>
<dbReference type="PRINTS" id="PR00421">
    <property type="entry name" value="THIOREDOXIN"/>
</dbReference>
<feature type="disulfide bond" description="Redox-active" evidence="9">
    <location>
        <begin position="33"/>
        <end position="36"/>
    </location>
</feature>
<evidence type="ECO:0000256" key="4">
    <source>
        <dbReference type="ARBA" id="ARBA00023157"/>
    </source>
</evidence>
<evidence type="ECO:0000256" key="9">
    <source>
        <dbReference type="PIRSR" id="PIRSR000077-4"/>
    </source>
</evidence>
<feature type="active site" description="Nucleophile" evidence="8">
    <location>
        <position position="33"/>
    </location>
</feature>
<dbReference type="PANTHER" id="PTHR45663:SF11">
    <property type="entry name" value="GEO12009P1"/>
    <property type="match status" value="1"/>
</dbReference>
<dbReference type="GO" id="GO:0015035">
    <property type="term" value="F:protein-disulfide reductase activity"/>
    <property type="evidence" value="ECO:0007669"/>
    <property type="project" value="UniProtKB-UniRule"/>
</dbReference>
<dbReference type="PANTHER" id="PTHR45663">
    <property type="entry name" value="GEO12009P1"/>
    <property type="match status" value="1"/>
</dbReference>
<evidence type="ECO:0000313" key="12">
    <source>
        <dbReference type="Proteomes" id="UP000230956"/>
    </source>
</evidence>
<feature type="active site" description="Nucleophile" evidence="8">
    <location>
        <position position="36"/>
    </location>
</feature>
<dbReference type="GO" id="GO:0005829">
    <property type="term" value="C:cytosol"/>
    <property type="evidence" value="ECO:0007669"/>
    <property type="project" value="TreeGrafter"/>
</dbReference>
<dbReference type="SUPFAM" id="SSF52833">
    <property type="entry name" value="Thioredoxin-like"/>
    <property type="match status" value="1"/>
</dbReference>
<proteinExistence type="inferred from homology"/>
<dbReference type="Gene3D" id="3.40.30.10">
    <property type="entry name" value="Glutaredoxin"/>
    <property type="match status" value="1"/>
</dbReference>